<accession>A0A5K1XT96</accession>
<reference evidence="1" key="1">
    <citation type="submission" date="2019-11" db="UniProtKB">
        <authorList>
            <consortium name="EnsemblMetazoa"/>
        </authorList>
    </citation>
    <scope>IDENTIFICATION</scope>
</reference>
<protein>
    <submittedName>
        <fullName evidence="1">Uncharacterized protein</fullName>
    </submittedName>
</protein>
<dbReference type="EnsemblMetazoa" id="Aqu2.1.24927_001">
    <property type="protein sequence ID" value="Aqu2.1.24927_001"/>
    <property type="gene ID" value="Aqu2.1.24927"/>
</dbReference>
<organism evidence="1">
    <name type="scientific">Amphimedon queenslandica</name>
    <name type="common">Sponge</name>
    <dbReference type="NCBI Taxonomy" id="400682"/>
    <lineage>
        <taxon>Eukaryota</taxon>
        <taxon>Metazoa</taxon>
        <taxon>Porifera</taxon>
        <taxon>Demospongiae</taxon>
        <taxon>Heteroscleromorpha</taxon>
        <taxon>Haplosclerida</taxon>
        <taxon>Niphatidae</taxon>
        <taxon>Amphimedon</taxon>
    </lineage>
</organism>
<evidence type="ECO:0000313" key="1">
    <source>
        <dbReference type="EnsemblMetazoa" id="Aqu2.1.24927_001"/>
    </source>
</evidence>
<dbReference type="InParanoid" id="A0A5K1XT96"/>
<proteinExistence type="predicted"/>
<sequence>LNNLLKN</sequence>
<name>A0A5K1XT96_AMPQE</name>